<dbReference type="KEGG" id="bcom:BAUCODRAFT_468841"/>
<dbReference type="EMBL" id="KB445555">
    <property type="protein sequence ID" value="EMC96257.1"/>
    <property type="molecule type" value="Genomic_DNA"/>
</dbReference>
<proteinExistence type="predicted"/>
<dbReference type="AlphaFoldDB" id="M2LPD9"/>
<reference evidence="1 2" key="1">
    <citation type="journal article" date="2012" name="PLoS Pathog.">
        <title>Diverse lifestyles and strategies of plant pathogenesis encoded in the genomes of eighteen Dothideomycetes fungi.</title>
        <authorList>
            <person name="Ohm R.A."/>
            <person name="Feau N."/>
            <person name="Henrissat B."/>
            <person name="Schoch C.L."/>
            <person name="Horwitz B.A."/>
            <person name="Barry K.W."/>
            <person name="Condon B.J."/>
            <person name="Copeland A.C."/>
            <person name="Dhillon B."/>
            <person name="Glaser F."/>
            <person name="Hesse C.N."/>
            <person name="Kosti I."/>
            <person name="LaButti K."/>
            <person name="Lindquist E.A."/>
            <person name="Lucas S."/>
            <person name="Salamov A.A."/>
            <person name="Bradshaw R.E."/>
            <person name="Ciuffetti L."/>
            <person name="Hamelin R.C."/>
            <person name="Kema G.H.J."/>
            <person name="Lawrence C."/>
            <person name="Scott J.A."/>
            <person name="Spatafora J.W."/>
            <person name="Turgeon B.G."/>
            <person name="de Wit P.J.G.M."/>
            <person name="Zhong S."/>
            <person name="Goodwin S.B."/>
            <person name="Grigoriev I.V."/>
        </authorList>
    </citation>
    <scope>NUCLEOTIDE SEQUENCE [LARGE SCALE GENOMIC DNA]</scope>
    <source>
        <strain evidence="1 2">UAMH 10762</strain>
    </source>
</reference>
<sequence>MAFTIKMAKAKKKGKGARNLPHQICDGQHCVSISGHCIHAGCEELLQLQLYDLNNENLSLSLAVDIRSEADTKLYNGCGSVQWTREESKMYHQAIACIATDTSPTTPDCHCTFCKIHTAREEAIVWRKKLAAAETRLDLLRTYQAANDKDAVDTAAENRYADVLGLAALRYAVTDLT</sequence>
<dbReference type="RefSeq" id="XP_007676414.1">
    <property type="nucleotide sequence ID" value="XM_007678224.1"/>
</dbReference>
<organism evidence="1 2">
    <name type="scientific">Baudoinia panamericana (strain UAMH 10762)</name>
    <name type="common">Angels' share fungus</name>
    <name type="synonym">Baudoinia compniacensis (strain UAMH 10762)</name>
    <dbReference type="NCBI Taxonomy" id="717646"/>
    <lineage>
        <taxon>Eukaryota</taxon>
        <taxon>Fungi</taxon>
        <taxon>Dikarya</taxon>
        <taxon>Ascomycota</taxon>
        <taxon>Pezizomycotina</taxon>
        <taxon>Dothideomycetes</taxon>
        <taxon>Dothideomycetidae</taxon>
        <taxon>Mycosphaerellales</taxon>
        <taxon>Teratosphaeriaceae</taxon>
        <taxon>Baudoinia</taxon>
    </lineage>
</organism>
<dbReference type="Proteomes" id="UP000011761">
    <property type="component" value="Unassembled WGS sequence"/>
</dbReference>
<keyword evidence="2" id="KW-1185">Reference proteome</keyword>
<name>M2LPD9_BAUPA</name>
<evidence type="ECO:0000313" key="2">
    <source>
        <dbReference type="Proteomes" id="UP000011761"/>
    </source>
</evidence>
<dbReference type="HOGENOM" id="CLU_1517609_0_0_1"/>
<evidence type="ECO:0000313" key="1">
    <source>
        <dbReference type="EMBL" id="EMC96257.1"/>
    </source>
</evidence>
<gene>
    <name evidence="1" type="ORF">BAUCODRAFT_468841</name>
</gene>
<protein>
    <submittedName>
        <fullName evidence="1">Uncharacterized protein</fullName>
    </submittedName>
</protein>
<accession>M2LPD9</accession>
<dbReference type="GeneID" id="19114642"/>